<dbReference type="Pfam" id="PF04264">
    <property type="entry name" value="YceI"/>
    <property type="match status" value="1"/>
</dbReference>
<dbReference type="InterPro" id="IPR007372">
    <property type="entry name" value="Lipid/polyisoprenoid-bd_YceI"/>
</dbReference>
<evidence type="ECO:0000259" key="1">
    <source>
        <dbReference type="SMART" id="SM00867"/>
    </source>
</evidence>
<proteinExistence type="predicted"/>
<feature type="domain" description="Lipid/polyisoprenoid-binding YceI-like" evidence="1">
    <location>
        <begin position="72"/>
        <end position="238"/>
    </location>
</feature>
<organism evidence="2">
    <name type="scientific">freshwater metagenome</name>
    <dbReference type="NCBI Taxonomy" id="449393"/>
    <lineage>
        <taxon>unclassified sequences</taxon>
        <taxon>metagenomes</taxon>
        <taxon>ecological metagenomes</taxon>
    </lineage>
</organism>
<dbReference type="EMBL" id="CAEZSE010000092">
    <property type="protein sequence ID" value="CAB4535782.1"/>
    <property type="molecule type" value="Genomic_DNA"/>
</dbReference>
<evidence type="ECO:0000313" key="2">
    <source>
        <dbReference type="EMBL" id="CAB4535782.1"/>
    </source>
</evidence>
<dbReference type="SUPFAM" id="SSF101874">
    <property type="entry name" value="YceI-like"/>
    <property type="match status" value="1"/>
</dbReference>
<name>A0A6J6B9W0_9ZZZZ</name>
<reference evidence="2" key="1">
    <citation type="submission" date="2020-05" db="EMBL/GenBank/DDBJ databases">
        <authorList>
            <person name="Chiriac C."/>
            <person name="Salcher M."/>
            <person name="Ghai R."/>
            <person name="Kavagutti S V."/>
        </authorList>
    </citation>
    <scope>NUCLEOTIDE SEQUENCE</scope>
</reference>
<dbReference type="Gene3D" id="2.40.128.110">
    <property type="entry name" value="Lipid/polyisoprenoid-binding, YceI-like"/>
    <property type="match status" value="1"/>
</dbReference>
<dbReference type="InterPro" id="IPR036761">
    <property type="entry name" value="TTHA0802/YceI-like_sf"/>
</dbReference>
<sequence>MKNVKRKVLGLVAVVVVVAVGAVAVPWIYINLVKQDAPEALTLDSAVAPTLEPAVSTTVAPEIIKASALDGQWPVVNESVVGYRVQEVIVGQSTEGVGRTSAVEGSLTIVGDEVTSAKFTVDMTSLKSDSTRRDRQVNTRILDTSAFPTATFALKKPIKLTPEAIAGGVLSVKTTGTLTLRGVTRDIDFTLNARLVENVIEVNGSILLVFADWSIPDPSISAIVVEDRGQLEFLIRFSR</sequence>
<dbReference type="AlphaFoldDB" id="A0A6J6B9W0"/>
<dbReference type="SMART" id="SM00867">
    <property type="entry name" value="YceI"/>
    <property type="match status" value="1"/>
</dbReference>
<dbReference type="PANTHER" id="PTHR34406:SF1">
    <property type="entry name" value="PROTEIN YCEI"/>
    <property type="match status" value="1"/>
</dbReference>
<accession>A0A6J6B9W0</accession>
<protein>
    <submittedName>
        <fullName evidence="2">Unannotated protein</fullName>
    </submittedName>
</protein>
<dbReference type="PANTHER" id="PTHR34406">
    <property type="entry name" value="PROTEIN YCEI"/>
    <property type="match status" value="1"/>
</dbReference>
<gene>
    <name evidence="2" type="ORF">UFOPK1353_00649</name>
</gene>